<evidence type="ECO:0000313" key="5">
    <source>
        <dbReference type="Proteomes" id="UP000032417"/>
    </source>
</evidence>
<sequence>MLLITLFFISNQAKSQITLHEDAEVSLLTASPWNGAVYALFGHTAIYIHDDSTGVDAVFNYGYFDPTQPNFIYNFIRGKTDYILGVDFYDQFIAEYSYKGQKVTKQILNLSAAEKQQLYNALYINSLPENRGYRYNYFYDNCATRPRDMIEKYSKSQIIYPETSKEQTYRDLVHECLIDYPWFEFGIDLLIGSDADRIINVREKMFIPSYLMDSFEGALFQSNDSASNNLVGNTEILLEHNAERNNPGKKTFFTPLVAALFLLLLTIFVSINQIYKLNKTRIPRIFDTILFGIAGAAGTIIFVLMYFSEHPATNPNWNFAWLNIFALFAAILFWVKPAKNIVYFYHFINFVVLTLFLLSWWFLPQHLPYETILFSLCLWGRSGVNALLLNKKRRVNSRFTSSRYMKAGWGQ</sequence>
<feature type="transmembrane region" description="Helical" evidence="1">
    <location>
        <begin position="369"/>
        <end position="389"/>
    </location>
</feature>
<evidence type="ECO:0000259" key="2">
    <source>
        <dbReference type="Pfam" id="PF13387"/>
    </source>
</evidence>
<reference evidence="4 5" key="1">
    <citation type="submission" date="2014-08" db="EMBL/GenBank/DDBJ databases">
        <authorList>
            <person name="Wibberg D."/>
        </authorList>
    </citation>
    <scope>NUCLEOTIDE SEQUENCE [LARGE SCALE GENOMIC DNA]</scope>
    <source>
        <strain evidence="5">ING2-E5B</strain>
    </source>
</reference>
<dbReference type="KEGG" id="pbt:ING2E5B_1020"/>
<gene>
    <name evidence="4" type="ORF">ING2E5B_1020</name>
</gene>
<feature type="transmembrane region" description="Helical" evidence="1">
    <location>
        <begin position="285"/>
        <end position="307"/>
    </location>
</feature>
<evidence type="ECO:0000259" key="3">
    <source>
        <dbReference type="Pfam" id="PF25221"/>
    </source>
</evidence>
<feature type="transmembrane region" description="Helical" evidence="1">
    <location>
        <begin position="319"/>
        <end position="335"/>
    </location>
</feature>
<feature type="transmembrane region" description="Helical" evidence="1">
    <location>
        <begin position="252"/>
        <end position="273"/>
    </location>
</feature>
<feature type="transmembrane region" description="Helical" evidence="1">
    <location>
        <begin position="342"/>
        <end position="363"/>
    </location>
</feature>
<feature type="domain" description="Lnb N-terminal periplasmic" evidence="2">
    <location>
        <begin position="22"/>
        <end position="155"/>
    </location>
</feature>
<evidence type="ECO:0000313" key="4">
    <source>
        <dbReference type="EMBL" id="CEA15773.1"/>
    </source>
</evidence>
<dbReference type="InterPro" id="IPR057436">
    <property type="entry name" value="5TMH_Lnb"/>
</dbReference>
<protein>
    <submittedName>
        <fullName evidence="4">Uncharacterized protein</fullName>
    </submittedName>
</protein>
<dbReference type="AlphaFoldDB" id="A0A098C030"/>
<dbReference type="EMBL" id="LN515532">
    <property type="protein sequence ID" value="CEA15773.1"/>
    <property type="molecule type" value="Genomic_DNA"/>
</dbReference>
<dbReference type="Pfam" id="PF13387">
    <property type="entry name" value="Lnb_N"/>
    <property type="match status" value="1"/>
</dbReference>
<name>A0A098C030_9BACT</name>
<keyword evidence="1" id="KW-0472">Membrane</keyword>
<keyword evidence="5" id="KW-1185">Reference proteome</keyword>
<feature type="domain" description="Lnb-like transmembrane" evidence="3">
    <location>
        <begin position="249"/>
        <end position="392"/>
    </location>
</feature>
<dbReference type="HOGENOM" id="CLU_052983_1_0_10"/>
<evidence type="ECO:0000256" key="1">
    <source>
        <dbReference type="SAM" id="Phobius"/>
    </source>
</evidence>
<keyword evidence="1" id="KW-0812">Transmembrane</keyword>
<dbReference type="PATRIC" id="fig|1562970.3.peg.1007"/>
<proteinExistence type="predicted"/>
<dbReference type="InterPro" id="IPR025178">
    <property type="entry name" value="Lnb_N"/>
</dbReference>
<organism evidence="4 5">
    <name type="scientific">Fermentimonas caenicola</name>
    <dbReference type="NCBI Taxonomy" id="1562970"/>
    <lineage>
        <taxon>Bacteria</taxon>
        <taxon>Pseudomonadati</taxon>
        <taxon>Bacteroidota</taxon>
        <taxon>Bacteroidia</taxon>
        <taxon>Bacteroidales</taxon>
        <taxon>Dysgonomonadaceae</taxon>
        <taxon>Fermentimonas</taxon>
    </lineage>
</organism>
<keyword evidence="1" id="KW-1133">Transmembrane helix</keyword>
<dbReference type="Proteomes" id="UP000032417">
    <property type="component" value="Chromosome 1"/>
</dbReference>
<dbReference type="STRING" id="1562970.ING2E5B_1020"/>
<accession>A0A098C030</accession>
<dbReference type="Pfam" id="PF25221">
    <property type="entry name" value="5TMH_Lnb"/>
    <property type="match status" value="1"/>
</dbReference>